<gene>
    <name evidence="1" type="ORF">KT99_19559</name>
</gene>
<dbReference type="Pfam" id="PF20346">
    <property type="entry name" value="DUF6641"/>
    <property type="match status" value="1"/>
</dbReference>
<dbReference type="AlphaFoldDB" id="A9CZQ6"/>
<comment type="caution">
    <text evidence="1">The sequence shown here is derived from an EMBL/GenBank/DDBJ whole genome shotgun (WGS) entry which is preliminary data.</text>
</comment>
<dbReference type="InterPro" id="IPR046581">
    <property type="entry name" value="DUF6641"/>
</dbReference>
<dbReference type="RefSeq" id="WP_005496863.1">
    <property type="nucleotide sequence ID" value="NZ_ABIC01000005.1"/>
</dbReference>
<proteinExistence type="predicted"/>
<accession>A9CZQ6</accession>
<organism evidence="1 2">
    <name type="scientific">Shewanella benthica KT99</name>
    <dbReference type="NCBI Taxonomy" id="314608"/>
    <lineage>
        <taxon>Bacteria</taxon>
        <taxon>Pseudomonadati</taxon>
        <taxon>Pseudomonadota</taxon>
        <taxon>Gammaproteobacteria</taxon>
        <taxon>Alteromonadales</taxon>
        <taxon>Shewanellaceae</taxon>
        <taxon>Shewanella</taxon>
    </lineage>
</organism>
<protein>
    <submittedName>
        <fullName evidence="1">Uncharacterized protein</fullName>
    </submittedName>
</protein>
<reference evidence="1 2" key="1">
    <citation type="submission" date="2007-10" db="EMBL/GenBank/DDBJ databases">
        <authorList>
            <person name="Yayanos A."/>
            <person name="Ferriera S."/>
            <person name="Johnson J."/>
            <person name="Kravitz S."/>
            <person name="Halpern A."/>
            <person name="Remington K."/>
            <person name="Beeson K."/>
            <person name="Tran B."/>
            <person name="Rogers Y.-H."/>
            <person name="Friedman R."/>
            <person name="Venter J.C."/>
        </authorList>
    </citation>
    <scope>NUCLEOTIDE SEQUENCE [LARGE SCALE GENOMIC DNA]</scope>
    <source>
        <strain evidence="1 2">KT99</strain>
    </source>
</reference>
<name>A9CZQ6_9GAMM</name>
<dbReference type="STRING" id="314608.KT99_19559"/>
<sequence>MAKSLLSSLKVIARPESTKSNPLVSRREKLLAKLDQQRKMALCYVNDEEYTAYREKWTKDPETGERTKVRVPKKISPWYYKRNNCYFLEVRYANKPLELSKGMHAIEVGERTNLMPTIDTVIEAVIAGELDAVLTSNAKPVKPAKK</sequence>
<dbReference type="EMBL" id="ABIC01000005">
    <property type="protein sequence ID" value="EDQ02030.1"/>
    <property type="molecule type" value="Genomic_DNA"/>
</dbReference>
<dbReference type="Proteomes" id="UP000005839">
    <property type="component" value="Unassembled WGS sequence"/>
</dbReference>
<keyword evidence="2" id="KW-1185">Reference proteome</keyword>
<evidence type="ECO:0000313" key="2">
    <source>
        <dbReference type="Proteomes" id="UP000005839"/>
    </source>
</evidence>
<evidence type="ECO:0000313" key="1">
    <source>
        <dbReference type="EMBL" id="EDQ02030.1"/>
    </source>
</evidence>